<protein>
    <submittedName>
        <fullName evidence="3">MYXO-CTERM domain-containing protein</fullName>
    </submittedName>
</protein>
<keyword evidence="1" id="KW-0812">Transmembrane</keyword>
<proteinExistence type="predicted"/>
<accession>A0A2T0URC4</accession>
<feature type="chain" id="PRO_5015655176" evidence="2">
    <location>
        <begin position="20"/>
        <end position="185"/>
    </location>
</feature>
<organism evidence="3 4">
    <name type="scientific">Glycomyces artemisiae</name>
    <dbReference type="NCBI Taxonomy" id="1076443"/>
    <lineage>
        <taxon>Bacteria</taxon>
        <taxon>Bacillati</taxon>
        <taxon>Actinomycetota</taxon>
        <taxon>Actinomycetes</taxon>
        <taxon>Glycomycetales</taxon>
        <taxon>Glycomycetaceae</taxon>
        <taxon>Glycomyces</taxon>
    </lineage>
</organism>
<feature type="transmembrane region" description="Helical" evidence="1">
    <location>
        <begin position="160"/>
        <end position="180"/>
    </location>
</feature>
<keyword evidence="1" id="KW-1133">Transmembrane helix</keyword>
<evidence type="ECO:0000256" key="2">
    <source>
        <dbReference type="SAM" id="SignalP"/>
    </source>
</evidence>
<reference evidence="3 4" key="1">
    <citation type="submission" date="2018-03" db="EMBL/GenBank/DDBJ databases">
        <title>Genomic Encyclopedia of Type Strains, Phase III (KMG-III): the genomes of soil and plant-associated and newly described type strains.</title>
        <authorList>
            <person name="Whitman W."/>
        </authorList>
    </citation>
    <scope>NUCLEOTIDE SEQUENCE [LARGE SCALE GENOMIC DNA]</scope>
    <source>
        <strain evidence="3 4">CGMCC 4.7067</strain>
    </source>
</reference>
<dbReference type="AlphaFoldDB" id="A0A2T0URC4"/>
<evidence type="ECO:0000313" key="3">
    <source>
        <dbReference type="EMBL" id="PRY60480.1"/>
    </source>
</evidence>
<dbReference type="EMBL" id="PVTJ01000002">
    <property type="protein sequence ID" value="PRY60480.1"/>
    <property type="molecule type" value="Genomic_DNA"/>
</dbReference>
<keyword evidence="2" id="KW-0732">Signal</keyword>
<evidence type="ECO:0000313" key="4">
    <source>
        <dbReference type="Proteomes" id="UP000238176"/>
    </source>
</evidence>
<gene>
    <name evidence="3" type="ORF">B0I28_10284</name>
</gene>
<dbReference type="Proteomes" id="UP000238176">
    <property type="component" value="Unassembled WGS sequence"/>
</dbReference>
<feature type="signal peptide" evidence="2">
    <location>
        <begin position="1"/>
        <end position="19"/>
    </location>
</feature>
<evidence type="ECO:0000256" key="1">
    <source>
        <dbReference type="SAM" id="Phobius"/>
    </source>
</evidence>
<keyword evidence="1" id="KW-0472">Membrane</keyword>
<name>A0A2T0URC4_9ACTN</name>
<sequence length="185" mass="18422">MRAVALAALFAAAAPVAPAAPAAAQDACAGVTVVVDFGELDDLRTGCAADPADGLDALAQAGFAVTEVAAIRGMVCSIDALPATDCGASPPADAYWSYWHANAGDEEWTYSMVGGADATPDAGDVEGWAFGDGSAPPALAPGDAVASEAGSEPESGGSSYTWIIAVAVLAVIGVLAAWRLRQRRA</sequence>
<keyword evidence="4" id="KW-1185">Reference proteome</keyword>
<comment type="caution">
    <text evidence="3">The sequence shown here is derived from an EMBL/GenBank/DDBJ whole genome shotgun (WGS) entry which is preliminary data.</text>
</comment>